<accession>A0A7Y9T1B1</accession>
<evidence type="ECO:0000313" key="3">
    <source>
        <dbReference type="Proteomes" id="UP000534186"/>
    </source>
</evidence>
<dbReference type="InterPro" id="IPR037401">
    <property type="entry name" value="SnoaL-like"/>
</dbReference>
<reference evidence="2 3" key="1">
    <citation type="submission" date="2020-07" db="EMBL/GenBank/DDBJ databases">
        <title>Genomic Encyclopedia of Type Strains, Phase IV (KMG-V): Genome sequencing to study the core and pangenomes of soil and plant-associated prokaryotes.</title>
        <authorList>
            <person name="Whitman W."/>
        </authorList>
    </citation>
    <scope>NUCLEOTIDE SEQUENCE [LARGE SCALE GENOMIC DNA]</scope>
    <source>
        <strain evidence="2 3">M8UP30</strain>
    </source>
</reference>
<name>A0A7Y9T1B1_9BACT</name>
<organism evidence="2 3">
    <name type="scientific">Tunturiibacter lichenicola</name>
    <dbReference type="NCBI Taxonomy" id="2051959"/>
    <lineage>
        <taxon>Bacteria</taxon>
        <taxon>Pseudomonadati</taxon>
        <taxon>Acidobacteriota</taxon>
        <taxon>Terriglobia</taxon>
        <taxon>Terriglobales</taxon>
        <taxon>Acidobacteriaceae</taxon>
        <taxon>Tunturiibacter</taxon>
    </lineage>
</organism>
<dbReference type="GO" id="GO:0016853">
    <property type="term" value="F:isomerase activity"/>
    <property type="evidence" value="ECO:0007669"/>
    <property type="project" value="UniProtKB-KW"/>
</dbReference>
<protein>
    <submittedName>
        <fullName evidence="2">Ketosteroid isomerase-like protein</fullName>
    </submittedName>
</protein>
<dbReference type="AlphaFoldDB" id="A0A7Y9T1B1"/>
<dbReference type="SUPFAM" id="SSF54427">
    <property type="entry name" value="NTF2-like"/>
    <property type="match status" value="1"/>
</dbReference>
<dbReference type="Proteomes" id="UP000534186">
    <property type="component" value="Unassembled WGS sequence"/>
</dbReference>
<comment type="caution">
    <text evidence="2">The sequence shown here is derived from an EMBL/GenBank/DDBJ whole genome shotgun (WGS) entry which is preliminary data.</text>
</comment>
<evidence type="ECO:0000313" key="2">
    <source>
        <dbReference type="EMBL" id="NYF50293.1"/>
    </source>
</evidence>
<proteinExistence type="predicted"/>
<dbReference type="Pfam" id="PF12680">
    <property type="entry name" value="SnoaL_2"/>
    <property type="match status" value="1"/>
</dbReference>
<dbReference type="EMBL" id="JACCCV010000001">
    <property type="protein sequence ID" value="NYF50293.1"/>
    <property type="molecule type" value="Genomic_DNA"/>
</dbReference>
<keyword evidence="2" id="KW-0413">Isomerase</keyword>
<dbReference type="InterPro" id="IPR032710">
    <property type="entry name" value="NTF2-like_dom_sf"/>
</dbReference>
<evidence type="ECO:0000259" key="1">
    <source>
        <dbReference type="Pfam" id="PF12680"/>
    </source>
</evidence>
<dbReference type="Gene3D" id="3.10.450.50">
    <property type="match status" value="1"/>
</dbReference>
<gene>
    <name evidence="2" type="ORF">HDF12_000658</name>
</gene>
<feature type="domain" description="SnoaL-like" evidence="1">
    <location>
        <begin position="12"/>
        <end position="124"/>
    </location>
</feature>
<sequence>MTNLEGKNVSVVHAYLNALQSGEAGDDLRRFFTDDVRQVELPNQLNRRGQVSDLEDILKRSQQGLKILQQQQYEVISEMALGDRVAVEARWTGVLAVALGTMAAGTEMKASFAMFFRFRDERIAMQRNYDCFDPW</sequence>